<evidence type="ECO:0000259" key="7">
    <source>
        <dbReference type="PROSITE" id="PS50109"/>
    </source>
</evidence>
<sequence>MKQKKQLVGNKKKGPVAVKRGRWTKRAHRTPARIEAVGSMSVSQDRCEEQLADLLEQLRHQEDEKGRRAAELLLANKELLFQSYEKAQRAGELEIANAELERQGLLKERRAAELAAALDDLKAFAYITSHHLQEPLRKIRLFADRLLGTESAALSAKGREDLYRIERGAMRMSNMIQDIYRYARVNLHEQQPEEVEADKLVDQVLDGFAGRLDQAGARVVNELAITLPLAGEQFHEAFRQVIDNALTFSRPGIPPQIHISGTCNTGAGFGIAALTQDRGYFRISIQDNGIGFEPRFNERIFDVFRTLHSVGAYPGTGIGLAIVRRIMHRHGGLATADGLPNEGARFSLYFPMSWP</sequence>
<organism evidence="8 9">
    <name type="scientific">Flaviaesturariibacter flavus</name>
    <dbReference type="NCBI Taxonomy" id="2502780"/>
    <lineage>
        <taxon>Bacteria</taxon>
        <taxon>Pseudomonadati</taxon>
        <taxon>Bacteroidota</taxon>
        <taxon>Chitinophagia</taxon>
        <taxon>Chitinophagales</taxon>
        <taxon>Chitinophagaceae</taxon>
        <taxon>Flaviaestuariibacter</taxon>
    </lineage>
</organism>
<comment type="catalytic activity">
    <reaction evidence="1">
        <text>ATP + protein L-histidine = ADP + protein N-phospho-L-histidine.</text>
        <dbReference type="EC" id="2.7.13.3"/>
    </reaction>
</comment>
<feature type="region of interest" description="Disordered" evidence="6">
    <location>
        <begin position="1"/>
        <end position="29"/>
    </location>
</feature>
<dbReference type="Pfam" id="PF00512">
    <property type="entry name" value="HisKA"/>
    <property type="match status" value="1"/>
</dbReference>
<dbReference type="Pfam" id="PF02518">
    <property type="entry name" value="HATPase_c"/>
    <property type="match status" value="1"/>
</dbReference>
<dbReference type="SMART" id="SM00388">
    <property type="entry name" value="HisKA"/>
    <property type="match status" value="1"/>
</dbReference>
<dbReference type="SUPFAM" id="SSF55874">
    <property type="entry name" value="ATPase domain of HSP90 chaperone/DNA topoisomerase II/histidine kinase"/>
    <property type="match status" value="1"/>
</dbReference>
<feature type="domain" description="Histidine kinase" evidence="7">
    <location>
        <begin position="127"/>
        <end position="354"/>
    </location>
</feature>
<dbReference type="PANTHER" id="PTHR42878">
    <property type="entry name" value="TWO-COMPONENT HISTIDINE KINASE"/>
    <property type="match status" value="1"/>
</dbReference>
<protein>
    <recommendedName>
        <fullName evidence="2">histidine kinase</fullName>
        <ecNumber evidence="2">2.7.13.3</ecNumber>
    </recommendedName>
</protein>
<dbReference type="InterPro" id="IPR003594">
    <property type="entry name" value="HATPase_dom"/>
</dbReference>
<dbReference type="Gene3D" id="3.30.565.10">
    <property type="entry name" value="Histidine kinase-like ATPase, C-terminal domain"/>
    <property type="match status" value="1"/>
</dbReference>
<dbReference type="EMBL" id="SJZI01000052">
    <property type="protein sequence ID" value="TCJ12165.1"/>
    <property type="molecule type" value="Genomic_DNA"/>
</dbReference>
<evidence type="ECO:0000313" key="9">
    <source>
        <dbReference type="Proteomes" id="UP000295334"/>
    </source>
</evidence>
<comment type="caution">
    <text evidence="8">The sequence shown here is derived from an EMBL/GenBank/DDBJ whole genome shotgun (WGS) entry which is preliminary data.</text>
</comment>
<dbReference type="RefSeq" id="WP_131450641.1">
    <property type="nucleotide sequence ID" value="NZ_SJZI01000052.1"/>
</dbReference>
<dbReference type="InterPro" id="IPR036890">
    <property type="entry name" value="HATPase_C_sf"/>
</dbReference>
<evidence type="ECO:0000256" key="2">
    <source>
        <dbReference type="ARBA" id="ARBA00012438"/>
    </source>
</evidence>
<dbReference type="SUPFAM" id="SSF47384">
    <property type="entry name" value="Homodimeric domain of signal transducing histidine kinase"/>
    <property type="match status" value="1"/>
</dbReference>
<dbReference type="InterPro" id="IPR004358">
    <property type="entry name" value="Sig_transdc_His_kin-like_C"/>
</dbReference>
<dbReference type="Proteomes" id="UP000295334">
    <property type="component" value="Unassembled WGS sequence"/>
</dbReference>
<dbReference type="EC" id="2.7.13.3" evidence="2"/>
<dbReference type="GO" id="GO:0000156">
    <property type="term" value="F:phosphorelay response regulator activity"/>
    <property type="evidence" value="ECO:0007669"/>
    <property type="project" value="TreeGrafter"/>
</dbReference>
<dbReference type="AlphaFoldDB" id="A0A4R1B7E4"/>
<dbReference type="SMART" id="SM00387">
    <property type="entry name" value="HATPase_c"/>
    <property type="match status" value="1"/>
</dbReference>
<dbReference type="PROSITE" id="PS50109">
    <property type="entry name" value="HIS_KIN"/>
    <property type="match status" value="1"/>
</dbReference>
<dbReference type="GO" id="GO:0000155">
    <property type="term" value="F:phosphorelay sensor kinase activity"/>
    <property type="evidence" value="ECO:0007669"/>
    <property type="project" value="InterPro"/>
</dbReference>
<evidence type="ECO:0000256" key="4">
    <source>
        <dbReference type="ARBA" id="ARBA00022679"/>
    </source>
</evidence>
<dbReference type="InterPro" id="IPR003661">
    <property type="entry name" value="HisK_dim/P_dom"/>
</dbReference>
<dbReference type="InterPro" id="IPR050351">
    <property type="entry name" value="BphY/WalK/GraS-like"/>
</dbReference>
<dbReference type="InterPro" id="IPR005467">
    <property type="entry name" value="His_kinase_dom"/>
</dbReference>
<keyword evidence="5" id="KW-0418">Kinase</keyword>
<dbReference type="PANTHER" id="PTHR42878:SF15">
    <property type="entry name" value="BACTERIOPHYTOCHROME"/>
    <property type="match status" value="1"/>
</dbReference>
<keyword evidence="9" id="KW-1185">Reference proteome</keyword>
<evidence type="ECO:0000256" key="5">
    <source>
        <dbReference type="ARBA" id="ARBA00022777"/>
    </source>
</evidence>
<evidence type="ECO:0000256" key="3">
    <source>
        <dbReference type="ARBA" id="ARBA00022553"/>
    </source>
</evidence>
<dbReference type="GO" id="GO:0007234">
    <property type="term" value="P:osmosensory signaling via phosphorelay pathway"/>
    <property type="evidence" value="ECO:0007669"/>
    <property type="project" value="TreeGrafter"/>
</dbReference>
<name>A0A4R1B7E4_9BACT</name>
<dbReference type="Gene3D" id="1.10.287.130">
    <property type="match status" value="1"/>
</dbReference>
<evidence type="ECO:0000256" key="6">
    <source>
        <dbReference type="SAM" id="MobiDB-lite"/>
    </source>
</evidence>
<reference evidence="8 9" key="1">
    <citation type="submission" date="2019-03" db="EMBL/GenBank/DDBJ databases">
        <authorList>
            <person name="Kim M.K.M."/>
        </authorList>
    </citation>
    <scope>NUCLEOTIDE SEQUENCE [LARGE SCALE GENOMIC DNA]</scope>
    <source>
        <strain evidence="8 9">17J68-12</strain>
    </source>
</reference>
<proteinExistence type="predicted"/>
<keyword evidence="4" id="KW-0808">Transferase</keyword>
<dbReference type="PRINTS" id="PR00344">
    <property type="entry name" value="BCTRLSENSOR"/>
</dbReference>
<dbReference type="InterPro" id="IPR036097">
    <property type="entry name" value="HisK_dim/P_sf"/>
</dbReference>
<dbReference type="OrthoDB" id="9766459at2"/>
<gene>
    <name evidence="8" type="ORF">EPD60_16600</name>
</gene>
<dbReference type="CDD" id="cd00082">
    <property type="entry name" value="HisKA"/>
    <property type="match status" value="1"/>
</dbReference>
<keyword evidence="3" id="KW-0597">Phosphoprotein</keyword>
<accession>A0A4R1B7E4</accession>
<evidence type="ECO:0000256" key="1">
    <source>
        <dbReference type="ARBA" id="ARBA00000085"/>
    </source>
</evidence>
<dbReference type="GO" id="GO:0030295">
    <property type="term" value="F:protein kinase activator activity"/>
    <property type="evidence" value="ECO:0007669"/>
    <property type="project" value="TreeGrafter"/>
</dbReference>
<evidence type="ECO:0000313" key="8">
    <source>
        <dbReference type="EMBL" id="TCJ12165.1"/>
    </source>
</evidence>